<organism evidence="3 4">
    <name type="scientific">Castilleja foliolosa</name>
    <dbReference type="NCBI Taxonomy" id="1961234"/>
    <lineage>
        <taxon>Eukaryota</taxon>
        <taxon>Viridiplantae</taxon>
        <taxon>Streptophyta</taxon>
        <taxon>Embryophyta</taxon>
        <taxon>Tracheophyta</taxon>
        <taxon>Spermatophyta</taxon>
        <taxon>Magnoliopsida</taxon>
        <taxon>eudicotyledons</taxon>
        <taxon>Gunneridae</taxon>
        <taxon>Pentapetalae</taxon>
        <taxon>asterids</taxon>
        <taxon>lamiids</taxon>
        <taxon>Lamiales</taxon>
        <taxon>Orobanchaceae</taxon>
        <taxon>Pedicularideae</taxon>
        <taxon>Castillejinae</taxon>
        <taxon>Castilleja</taxon>
    </lineage>
</organism>
<comment type="caution">
    <text evidence="3">The sequence shown here is derived from an EMBL/GenBank/DDBJ whole genome shotgun (WGS) entry which is preliminary data.</text>
</comment>
<dbReference type="PANTHER" id="PTHR10492">
    <property type="match status" value="1"/>
</dbReference>
<keyword evidence="1" id="KW-0547">Nucleotide-binding</keyword>
<keyword evidence="1" id="KW-0347">Helicase</keyword>
<dbReference type="AlphaFoldDB" id="A0ABD3EH87"/>
<keyword evidence="1" id="KW-0067">ATP-binding</keyword>
<keyword evidence="1" id="KW-0234">DNA repair</keyword>
<sequence>MFRGDFRQILPVIPKGRRQDVVNATINSSYLWRNCEVLRLTKNMRLQSMGSNDETTKLSKFAEWIASVGDGTIGEEDDGKTLIDIPDDMLIKEDGDAIDCLARTIYPNIEDEIDDPKYLQDRAILAPTLNIVDA</sequence>
<dbReference type="EC" id="5.6.2.3" evidence="1"/>
<dbReference type="Pfam" id="PF05970">
    <property type="entry name" value="PIF1"/>
    <property type="match status" value="1"/>
</dbReference>
<dbReference type="EMBL" id="JAVIJP010000005">
    <property type="protein sequence ID" value="KAL3652539.1"/>
    <property type="molecule type" value="Genomic_DNA"/>
</dbReference>
<name>A0ABD3EH87_9LAMI</name>
<evidence type="ECO:0000313" key="3">
    <source>
        <dbReference type="EMBL" id="KAL3652539.1"/>
    </source>
</evidence>
<keyword evidence="1" id="KW-0233">DNA recombination</keyword>
<protein>
    <recommendedName>
        <fullName evidence="1">ATP-dependent DNA helicase</fullName>
        <ecNumber evidence="1">5.6.2.3</ecNumber>
    </recommendedName>
</protein>
<evidence type="ECO:0000259" key="2">
    <source>
        <dbReference type="Pfam" id="PF05970"/>
    </source>
</evidence>
<accession>A0ABD3EH87</accession>
<keyword evidence="1" id="KW-0227">DNA damage</keyword>
<reference evidence="4" key="1">
    <citation type="journal article" date="2024" name="IScience">
        <title>Strigolactones Initiate the Formation of Haustorium-like Structures in Castilleja.</title>
        <authorList>
            <person name="Buerger M."/>
            <person name="Peterson D."/>
            <person name="Chory J."/>
        </authorList>
    </citation>
    <scope>NUCLEOTIDE SEQUENCE [LARGE SCALE GENOMIC DNA]</scope>
</reference>
<dbReference type="GO" id="GO:0006310">
    <property type="term" value="P:DNA recombination"/>
    <property type="evidence" value="ECO:0007669"/>
    <property type="project" value="UniProtKB-KW"/>
</dbReference>
<evidence type="ECO:0000313" key="4">
    <source>
        <dbReference type="Proteomes" id="UP001632038"/>
    </source>
</evidence>
<dbReference type="GO" id="GO:0043139">
    <property type="term" value="F:5'-3' DNA helicase activity"/>
    <property type="evidence" value="ECO:0007669"/>
    <property type="project" value="UniProtKB-EC"/>
</dbReference>
<dbReference type="GO" id="GO:0016787">
    <property type="term" value="F:hydrolase activity"/>
    <property type="evidence" value="ECO:0007669"/>
    <property type="project" value="UniProtKB-KW"/>
</dbReference>
<dbReference type="PANTHER" id="PTHR10492:SF101">
    <property type="entry name" value="ATP-DEPENDENT DNA HELICASE"/>
    <property type="match status" value="1"/>
</dbReference>
<evidence type="ECO:0000256" key="1">
    <source>
        <dbReference type="RuleBase" id="RU363044"/>
    </source>
</evidence>
<comment type="similarity">
    <text evidence="1">Belongs to the helicase family.</text>
</comment>
<dbReference type="GO" id="GO:0006281">
    <property type="term" value="P:DNA repair"/>
    <property type="evidence" value="ECO:0007669"/>
    <property type="project" value="UniProtKB-KW"/>
</dbReference>
<keyword evidence="4" id="KW-1185">Reference proteome</keyword>
<keyword evidence="1" id="KW-0378">Hydrolase</keyword>
<gene>
    <name evidence="3" type="ORF">CASFOL_002220</name>
</gene>
<comment type="catalytic activity">
    <reaction evidence="1">
        <text>ATP + H2O = ADP + phosphate + H(+)</text>
        <dbReference type="Rhea" id="RHEA:13065"/>
        <dbReference type="ChEBI" id="CHEBI:15377"/>
        <dbReference type="ChEBI" id="CHEBI:15378"/>
        <dbReference type="ChEBI" id="CHEBI:30616"/>
        <dbReference type="ChEBI" id="CHEBI:43474"/>
        <dbReference type="ChEBI" id="CHEBI:456216"/>
        <dbReference type="EC" id="5.6.2.3"/>
    </reaction>
</comment>
<comment type="cofactor">
    <cofactor evidence="1">
        <name>Mg(2+)</name>
        <dbReference type="ChEBI" id="CHEBI:18420"/>
    </cofactor>
</comment>
<dbReference type="InterPro" id="IPR010285">
    <property type="entry name" value="DNA_helicase_pif1-like_DEAD"/>
</dbReference>
<feature type="domain" description="DNA helicase Pif1-like DEAD-box helicase" evidence="2">
    <location>
        <begin position="2"/>
        <end position="78"/>
    </location>
</feature>
<proteinExistence type="inferred from homology"/>
<dbReference type="GO" id="GO:0005524">
    <property type="term" value="F:ATP binding"/>
    <property type="evidence" value="ECO:0007669"/>
    <property type="project" value="UniProtKB-KW"/>
</dbReference>
<dbReference type="Proteomes" id="UP001632038">
    <property type="component" value="Unassembled WGS sequence"/>
</dbReference>